<name>A0ABN6Z3T4_9BACE</name>
<evidence type="ECO:0000313" key="1">
    <source>
        <dbReference type="EMBL" id="BEG99243.1"/>
    </source>
</evidence>
<proteinExistence type="predicted"/>
<reference evidence="1 2" key="1">
    <citation type="submission" date="2023-04" db="EMBL/GenBank/DDBJ databases">
        <title>Draft genome sequence of acteroides sedimenti strain YN3PY1.</title>
        <authorList>
            <person name="Yoshida N."/>
        </authorList>
    </citation>
    <scope>NUCLEOTIDE SEQUENCE [LARGE SCALE GENOMIC DNA]</scope>
    <source>
        <strain evidence="1 2">YN3PY1</strain>
    </source>
</reference>
<dbReference type="RefSeq" id="WP_353329640.1">
    <property type="nucleotide sequence ID" value="NZ_AP028055.1"/>
</dbReference>
<accession>A0ABN6Z3T4</accession>
<sequence>MKTKFVYSILLIFFLSSFYVGANYEGTKKEHRSVLVFDVDSSSCEKPFFRDSLLIIYYDEDSLLIKNFYKGNYYQNIYFNSDDAFFEKRFVSNLPENIFGIDTILTFSKKDTSFIYKSKRDDFLVTLIDVSLFDGKYSILRDGDNYKTIKQSMVDTTYKEIFFYDKDYRIYKFINTWKNMKCVYNIRKE</sequence>
<organism evidence="1 2">
    <name type="scientific">Bacteroides sedimenti</name>
    <dbReference type="NCBI Taxonomy" id="2136147"/>
    <lineage>
        <taxon>Bacteria</taxon>
        <taxon>Pseudomonadati</taxon>
        <taxon>Bacteroidota</taxon>
        <taxon>Bacteroidia</taxon>
        <taxon>Bacteroidales</taxon>
        <taxon>Bacteroidaceae</taxon>
        <taxon>Bacteroides</taxon>
    </lineage>
</organism>
<evidence type="ECO:0000313" key="2">
    <source>
        <dbReference type="Proteomes" id="UP001496674"/>
    </source>
</evidence>
<gene>
    <name evidence="1" type="ORF">BSYN_15080</name>
</gene>
<protein>
    <submittedName>
        <fullName evidence="1">Uncharacterized protein</fullName>
    </submittedName>
</protein>
<dbReference type="EMBL" id="AP028055">
    <property type="protein sequence ID" value="BEG99243.1"/>
    <property type="molecule type" value="Genomic_DNA"/>
</dbReference>
<dbReference type="Proteomes" id="UP001496674">
    <property type="component" value="Chromosome"/>
</dbReference>
<keyword evidence="2" id="KW-1185">Reference proteome</keyword>